<dbReference type="RefSeq" id="WP_002771739.1">
    <property type="nucleotide sequence ID" value="NZ_JH597773.1"/>
</dbReference>
<feature type="transmembrane region" description="Helical" evidence="1">
    <location>
        <begin position="330"/>
        <end position="350"/>
    </location>
</feature>
<dbReference type="EMBL" id="JH597773">
    <property type="protein sequence ID" value="EHQ06325.1"/>
    <property type="molecule type" value="Genomic_DNA"/>
</dbReference>
<dbReference type="PANTHER" id="PTHR11161">
    <property type="entry name" value="O-ACYLTRANSFERASE"/>
    <property type="match status" value="1"/>
</dbReference>
<feature type="transmembrane region" description="Helical" evidence="1">
    <location>
        <begin position="362"/>
        <end position="386"/>
    </location>
</feature>
<feature type="domain" description="Acyltransferase 3" evidence="2">
    <location>
        <begin position="23"/>
        <end position="380"/>
    </location>
</feature>
<proteinExistence type="predicted"/>
<protein>
    <submittedName>
        <fullName evidence="3">Acyltransferase 3</fullName>
    </submittedName>
</protein>
<sequence>MNFIKQAAAYIFSPFSAAENEIRALHGLRALSILGIIVYHAWHVASNTHLTWMPEIAGRFLPNLTTTVNLFFMLSGYLITSGLLHEWKKKGRIDFRIFFLKRTFRIFPSYYILVFFMIFFVGAQIRIVEGLPEPTADQQRMLADMQASYANRIWDLLYLSNFVQGRLVEHGWTLSIEEQYYLVFPLLASLLIFRLERKHRLYFLLALYFIPLLSRLYYLYVSVTPDSAFKVYYYSHTRFDSILVGVLIAVFIHDWRDLYNRLMDHHAGKLAIASVLLYALRHLWNINEANYENALGYNFADLSYGGMILVGIHGKTWLAKALSIRPLIPVAKVSYSMYLWHMLLTGVAFSKNYRIGEPITPFLLSLITVSAIVYSFLMAWFMYVVVEAPFMKLRDRVLRRFREA</sequence>
<dbReference type="AlphaFoldDB" id="H2CBF4"/>
<keyword evidence="4" id="KW-1185">Reference proteome</keyword>
<keyword evidence="3" id="KW-0012">Acyltransferase</keyword>
<organism evidence="3 4">
    <name type="scientific">Leptonema illini DSM 21528</name>
    <dbReference type="NCBI Taxonomy" id="929563"/>
    <lineage>
        <taxon>Bacteria</taxon>
        <taxon>Pseudomonadati</taxon>
        <taxon>Spirochaetota</taxon>
        <taxon>Spirochaetia</taxon>
        <taxon>Leptospirales</taxon>
        <taxon>Leptospiraceae</taxon>
        <taxon>Leptonema</taxon>
    </lineage>
</organism>
<dbReference type="STRING" id="183.GCA_002009735_04082"/>
<feature type="transmembrane region" description="Helical" evidence="1">
    <location>
        <begin position="106"/>
        <end position="125"/>
    </location>
</feature>
<reference evidence="3 4" key="1">
    <citation type="submission" date="2011-10" db="EMBL/GenBank/DDBJ databases">
        <title>The Improved High-Quality Draft genome of Leptonema illini DSM 21528.</title>
        <authorList>
            <consortium name="US DOE Joint Genome Institute (JGI-PGF)"/>
            <person name="Lucas S."/>
            <person name="Copeland A."/>
            <person name="Lapidus A."/>
            <person name="Glavina del Rio T."/>
            <person name="Dalin E."/>
            <person name="Tice H."/>
            <person name="Bruce D."/>
            <person name="Goodwin L."/>
            <person name="Pitluck S."/>
            <person name="Peters L."/>
            <person name="Mikhailova N."/>
            <person name="Held B."/>
            <person name="Kyrpides N."/>
            <person name="Mavromatis K."/>
            <person name="Ivanova N."/>
            <person name="Markowitz V."/>
            <person name="Cheng J.-F."/>
            <person name="Hugenholtz P."/>
            <person name="Woyke T."/>
            <person name="Wu D."/>
            <person name="Gronow S."/>
            <person name="Wellnitz S."/>
            <person name="Brambilla E.-M."/>
            <person name="Klenk H.-P."/>
            <person name="Eisen J.A."/>
        </authorList>
    </citation>
    <scope>NUCLEOTIDE SEQUENCE [LARGE SCALE GENOMIC DNA]</scope>
    <source>
        <strain evidence="3 4">DSM 21528</strain>
    </source>
</reference>
<dbReference type="Pfam" id="PF01757">
    <property type="entry name" value="Acyl_transf_3"/>
    <property type="match status" value="1"/>
</dbReference>
<dbReference type="HOGENOM" id="CLU_005679_1_2_12"/>
<evidence type="ECO:0000259" key="2">
    <source>
        <dbReference type="Pfam" id="PF01757"/>
    </source>
</evidence>
<feature type="transmembrane region" description="Helical" evidence="1">
    <location>
        <begin position="28"/>
        <end position="45"/>
    </location>
</feature>
<keyword evidence="1" id="KW-0472">Membrane</keyword>
<dbReference type="InterPro" id="IPR002656">
    <property type="entry name" value="Acyl_transf_3_dom"/>
</dbReference>
<feature type="transmembrane region" description="Helical" evidence="1">
    <location>
        <begin position="179"/>
        <end position="195"/>
    </location>
</feature>
<evidence type="ECO:0000313" key="3">
    <source>
        <dbReference type="EMBL" id="EHQ06325.1"/>
    </source>
</evidence>
<dbReference type="Proteomes" id="UP000005737">
    <property type="component" value="Unassembled WGS sequence"/>
</dbReference>
<dbReference type="GO" id="GO:0016747">
    <property type="term" value="F:acyltransferase activity, transferring groups other than amino-acyl groups"/>
    <property type="evidence" value="ECO:0007669"/>
    <property type="project" value="InterPro"/>
</dbReference>
<gene>
    <name evidence="3" type="ORF">Lepil_1640</name>
</gene>
<dbReference type="PANTHER" id="PTHR11161:SF0">
    <property type="entry name" value="O-ACYLTRANSFERASE LIKE PROTEIN"/>
    <property type="match status" value="1"/>
</dbReference>
<feature type="transmembrane region" description="Helical" evidence="1">
    <location>
        <begin position="232"/>
        <end position="255"/>
    </location>
</feature>
<evidence type="ECO:0000256" key="1">
    <source>
        <dbReference type="SAM" id="Phobius"/>
    </source>
</evidence>
<feature type="transmembrane region" description="Helical" evidence="1">
    <location>
        <begin position="202"/>
        <end position="220"/>
    </location>
</feature>
<dbReference type="InterPro" id="IPR052728">
    <property type="entry name" value="O2_lipid_transport_reg"/>
</dbReference>
<feature type="transmembrane region" description="Helical" evidence="1">
    <location>
        <begin position="65"/>
        <end position="85"/>
    </location>
</feature>
<keyword evidence="3" id="KW-0808">Transferase</keyword>
<name>H2CBF4_9LEPT</name>
<keyword evidence="1" id="KW-0812">Transmembrane</keyword>
<evidence type="ECO:0000313" key="4">
    <source>
        <dbReference type="Proteomes" id="UP000005737"/>
    </source>
</evidence>
<keyword evidence="1" id="KW-1133">Transmembrane helix</keyword>
<accession>H2CBF4</accession>